<feature type="compositionally biased region" description="Low complexity" evidence="1">
    <location>
        <begin position="474"/>
        <end position="505"/>
    </location>
</feature>
<feature type="compositionally biased region" description="Pro residues" evidence="1">
    <location>
        <begin position="105"/>
        <end position="115"/>
    </location>
</feature>
<feature type="compositionally biased region" description="Polar residues" evidence="1">
    <location>
        <begin position="566"/>
        <end position="581"/>
    </location>
</feature>
<sequence>MSDNSHSPTPPLSAQIFSYDFSPTESMSLPGSIALSPSLSRSRSQSQFPRTPRVDTHPSRSRSVSHFSPYNSSFALPASSFRQDGFQLHGQSPDFTMGARGTPASHPPHSFPPGMDPNSVYINPGAHYSSSLPSPLPAPTHSSIAALETSLRLEIMDLRRQFLELRIQVEEMKRDKTSEAAPVDGDDSRATLKRLVFESVKATHALRPEEPLGHDEVREQHKFPNVHAGQIFYRTTLDVVEAQQQKTTRIGEEPVRGKKMSAQGVNHTAHYVEHIDGTPAEGDYINDARKFCRTFINLARGTQYPLPKKWGDADTWLQDLFYTALRKKFPLFQLCHNNSKGEAFMAYTYYEAVTRKWGKASSQPVHLNKALHTIGSPSDSEESESESVRDVHTSGPSARPTSNKRPSGNDEVVAGPRKQARTELGVARDVDPPLSVEAPPAPSKLAKGKERADLGLLSVVAPATHVAPPPSILPPTDTSPTSTSAAQSAASASTSSMATSAQSMQAPPIALSPLASLTTLATVSGATGVIPSPPSPPTPTNPDVPAEGGVDISASPPEDVTPPGTAPSNEQPSKPVETTASKKPRAPRKTTQWPPAPDLKGAKWVYARKWYMDAHGTLEAFEAHYKTLSSSDRRKLGRVAPS</sequence>
<feature type="region of interest" description="Disordered" evidence="1">
    <location>
        <begin position="85"/>
        <end position="118"/>
    </location>
</feature>
<dbReference type="OrthoDB" id="2757640at2759"/>
<feature type="region of interest" description="Disordered" evidence="1">
    <location>
        <begin position="465"/>
        <end position="505"/>
    </location>
</feature>
<proteinExistence type="predicted"/>
<gene>
    <name evidence="2" type="ORF">BD311DRAFT_804043</name>
</gene>
<evidence type="ECO:0000256" key="1">
    <source>
        <dbReference type="SAM" id="MobiDB-lite"/>
    </source>
</evidence>
<feature type="region of interest" description="Disordered" evidence="1">
    <location>
        <begin position="372"/>
        <end position="449"/>
    </location>
</feature>
<reference evidence="2" key="1">
    <citation type="submission" date="2019-01" db="EMBL/GenBank/DDBJ databases">
        <title>Draft genome sequences of three monokaryotic isolates of the white-rot basidiomycete fungus Dichomitus squalens.</title>
        <authorList>
            <consortium name="DOE Joint Genome Institute"/>
            <person name="Lopez S.C."/>
            <person name="Andreopoulos B."/>
            <person name="Pangilinan J."/>
            <person name="Lipzen A."/>
            <person name="Riley R."/>
            <person name="Ahrendt S."/>
            <person name="Ng V."/>
            <person name="Barry K."/>
            <person name="Daum C."/>
            <person name="Grigoriev I.V."/>
            <person name="Hilden K.S."/>
            <person name="Makela M.R."/>
            <person name="de Vries R.P."/>
        </authorList>
    </citation>
    <scope>NUCLEOTIDE SEQUENCE [LARGE SCALE GENOMIC DNA]</scope>
    <source>
        <strain evidence="2">OM18370.1</strain>
    </source>
</reference>
<dbReference type="Proteomes" id="UP000292957">
    <property type="component" value="Unassembled WGS sequence"/>
</dbReference>
<feature type="region of interest" description="Disordered" evidence="1">
    <location>
        <begin position="30"/>
        <end position="66"/>
    </location>
</feature>
<dbReference type="AlphaFoldDB" id="A0A4Q9MWQ7"/>
<feature type="compositionally biased region" description="Low complexity" evidence="1">
    <location>
        <begin position="35"/>
        <end position="49"/>
    </location>
</feature>
<protein>
    <submittedName>
        <fullName evidence="2">Uncharacterized protein</fullName>
    </submittedName>
</protein>
<evidence type="ECO:0000313" key="2">
    <source>
        <dbReference type="EMBL" id="TBU32480.1"/>
    </source>
</evidence>
<feature type="region of interest" description="Disordered" evidence="1">
    <location>
        <begin position="527"/>
        <end position="598"/>
    </location>
</feature>
<name>A0A4Q9MWQ7_9APHY</name>
<organism evidence="2">
    <name type="scientific">Dichomitus squalens</name>
    <dbReference type="NCBI Taxonomy" id="114155"/>
    <lineage>
        <taxon>Eukaryota</taxon>
        <taxon>Fungi</taxon>
        <taxon>Dikarya</taxon>
        <taxon>Basidiomycota</taxon>
        <taxon>Agaricomycotina</taxon>
        <taxon>Agaricomycetes</taxon>
        <taxon>Polyporales</taxon>
        <taxon>Polyporaceae</taxon>
        <taxon>Dichomitus</taxon>
    </lineage>
</organism>
<feature type="compositionally biased region" description="Pro residues" evidence="1">
    <location>
        <begin position="531"/>
        <end position="542"/>
    </location>
</feature>
<accession>A0A4Q9MWQ7</accession>
<dbReference type="EMBL" id="ML143395">
    <property type="protein sequence ID" value="TBU32480.1"/>
    <property type="molecule type" value="Genomic_DNA"/>
</dbReference>
<feature type="compositionally biased region" description="Polar residues" evidence="1">
    <location>
        <begin position="394"/>
        <end position="406"/>
    </location>
</feature>